<dbReference type="InterPro" id="IPR001789">
    <property type="entry name" value="Sig_transdc_resp-reg_receiver"/>
</dbReference>
<organism evidence="4 5">
    <name type="scientific">Methanospirillum stamsii</name>
    <dbReference type="NCBI Taxonomy" id="1277351"/>
    <lineage>
        <taxon>Archaea</taxon>
        <taxon>Methanobacteriati</taxon>
        <taxon>Methanobacteriota</taxon>
        <taxon>Stenosarchaea group</taxon>
        <taxon>Methanomicrobia</taxon>
        <taxon>Methanomicrobiales</taxon>
        <taxon>Methanospirillaceae</taxon>
        <taxon>Methanospirillum</taxon>
    </lineage>
</organism>
<evidence type="ECO:0000256" key="2">
    <source>
        <dbReference type="PROSITE-ProRule" id="PRU00169"/>
    </source>
</evidence>
<dbReference type="SUPFAM" id="SSF52172">
    <property type="entry name" value="CheY-like"/>
    <property type="match status" value="1"/>
</dbReference>
<dbReference type="InterPro" id="IPR050595">
    <property type="entry name" value="Bact_response_regulator"/>
</dbReference>
<accession>A0A2V2N929</accession>
<dbReference type="GO" id="GO:0000160">
    <property type="term" value="P:phosphorelay signal transduction system"/>
    <property type="evidence" value="ECO:0007669"/>
    <property type="project" value="InterPro"/>
</dbReference>
<reference evidence="4 5" key="1">
    <citation type="submission" date="2018-05" db="EMBL/GenBank/DDBJ databases">
        <title>Draft genome of Methanospirillum stamsii Pt1.</title>
        <authorList>
            <person name="Dueholm M.S."/>
            <person name="Nielsen P.H."/>
            <person name="Bakmann L.F."/>
            <person name="Otzen D.E."/>
        </authorList>
    </citation>
    <scope>NUCLEOTIDE SEQUENCE [LARGE SCALE GENOMIC DNA]</scope>
    <source>
        <strain evidence="4 5">Pt1</strain>
    </source>
</reference>
<dbReference type="AlphaFoldDB" id="A0A2V2N929"/>
<feature type="modified residue" description="4-aspartylphosphate" evidence="2">
    <location>
        <position position="13"/>
    </location>
</feature>
<comment type="caution">
    <text evidence="4">The sequence shown here is derived from an EMBL/GenBank/DDBJ whole genome shotgun (WGS) entry which is preliminary data.</text>
</comment>
<evidence type="ECO:0000259" key="3">
    <source>
        <dbReference type="PROSITE" id="PS50110"/>
    </source>
</evidence>
<sequence>MIKNIHPDLVLLDLVMPGMNGLEVIKEIRKDHTLDDIKCIGISATVTDSILKDDFFENCNDFLTKPVNLSLFFEKIQKSLNIKWVLIKPSASSEKSIRKDEFDRLPPVSYMTRIREATELGDFTLVEDILKELDKMNIDYSWFNKKIRDFSLQYDDEGILTMLDKTLSKEDGQQN</sequence>
<dbReference type="PANTHER" id="PTHR44591:SF23">
    <property type="entry name" value="CHEY SUBFAMILY"/>
    <property type="match status" value="1"/>
</dbReference>
<name>A0A2V2N929_9EURY</name>
<feature type="domain" description="Response regulatory" evidence="3">
    <location>
        <begin position="1"/>
        <end position="80"/>
    </location>
</feature>
<dbReference type="Gene3D" id="3.40.50.2300">
    <property type="match status" value="1"/>
</dbReference>
<evidence type="ECO:0000313" key="5">
    <source>
        <dbReference type="Proteomes" id="UP000245934"/>
    </source>
</evidence>
<dbReference type="Proteomes" id="UP000245934">
    <property type="component" value="Unassembled WGS sequence"/>
</dbReference>
<proteinExistence type="predicted"/>
<dbReference type="OrthoDB" id="9652at2157"/>
<dbReference type="InterPro" id="IPR011006">
    <property type="entry name" value="CheY-like_superfamily"/>
</dbReference>
<keyword evidence="1 2" id="KW-0597">Phosphoprotein</keyword>
<dbReference type="EMBL" id="QGMZ01000011">
    <property type="protein sequence ID" value="PWR75200.1"/>
    <property type="molecule type" value="Genomic_DNA"/>
</dbReference>
<keyword evidence="5" id="KW-1185">Reference proteome</keyword>
<evidence type="ECO:0000256" key="1">
    <source>
        <dbReference type="ARBA" id="ARBA00022553"/>
    </source>
</evidence>
<protein>
    <recommendedName>
        <fullName evidence="3">Response regulatory domain-containing protein</fullName>
    </recommendedName>
</protein>
<evidence type="ECO:0000313" key="4">
    <source>
        <dbReference type="EMBL" id="PWR75200.1"/>
    </source>
</evidence>
<gene>
    <name evidence="4" type="ORF">DLD82_05250</name>
</gene>
<dbReference type="PROSITE" id="PS50110">
    <property type="entry name" value="RESPONSE_REGULATORY"/>
    <property type="match status" value="1"/>
</dbReference>
<dbReference type="PANTHER" id="PTHR44591">
    <property type="entry name" value="STRESS RESPONSE REGULATOR PROTEIN 1"/>
    <property type="match status" value="1"/>
</dbReference>
<dbReference type="Pfam" id="PF00072">
    <property type="entry name" value="Response_reg"/>
    <property type="match status" value="1"/>
</dbReference>